<dbReference type="EMBL" id="OVTA01000092">
    <property type="protein sequence ID" value="SPS02747.1"/>
    <property type="molecule type" value="Genomic_DNA"/>
</dbReference>
<gene>
    <name evidence="2" type="ORF">CBM2634_U280004</name>
</gene>
<evidence type="ECO:0000313" key="3">
    <source>
        <dbReference type="Proteomes" id="UP000256805"/>
    </source>
</evidence>
<proteinExistence type="predicted"/>
<dbReference type="AlphaFoldDB" id="A0A375JCB5"/>
<sequence length="74" mass="8205">MGGAVIGNFKRRRSHQALSHDHAVIVPSTVIMLARQPTGRSFLRNDNSARVASEPRNAKEPRISERIHGLLHAD</sequence>
<evidence type="ECO:0000256" key="1">
    <source>
        <dbReference type="SAM" id="MobiDB-lite"/>
    </source>
</evidence>
<evidence type="ECO:0000313" key="2">
    <source>
        <dbReference type="EMBL" id="SPS02747.1"/>
    </source>
</evidence>
<dbReference type="Proteomes" id="UP000256805">
    <property type="component" value="Unassembled WGS sequence"/>
</dbReference>
<accession>A0A375JCB5</accession>
<reference evidence="2 3" key="1">
    <citation type="submission" date="2018-01" db="EMBL/GenBank/DDBJ databases">
        <authorList>
            <person name="Gaut B.S."/>
            <person name="Morton B.R."/>
            <person name="Clegg M.T."/>
            <person name="Duvall M.R."/>
        </authorList>
    </citation>
    <scope>NUCLEOTIDE SEQUENCE [LARGE SCALE GENOMIC DNA]</scope>
    <source>
        <strain evidence="2">Cupriavidus taiwanensis cmp 52</strain>
    </source>
</reference>
<organism evidence="2 3">
    <name type="scientific">Cupriavidus taiwanensis</name>
    <dbReference type="NCBI Taxonomy" id="164546"/>
    <lineage>
        <taxon>Bacteria</taxon>
        <taxon>Pseudomonadati</taxon>
        <taxon>Pseudomonadota</taxon>
        <taxon>Betaproteobacteria</taxon>
        <taxon>Burkholderiales</taxon>
        <taxon>Burkholderiaceae</taxon>
        <taxon>Cupriavidus</taxon>
    </lineage>
</organism>
<protein>
    <submittedName>
        <fullName evidence="2">Uncharacterized protein</fullName>
    </submittedName>
</protein>
<feature type="compositionally biased region" description="Basic and acidic residues" evidence="1">
    <location>
        <begin position="56"/>
        <end position="74"/>
    </location>
</feature>
<feature type="region of interest" description="Disordered" evidence="1">
    <location>
        <begin position="49"/>
        <end position="74"/>
    </location>
</feature>
<name>A0A375JCB5_9BURK</name>